<organism evidence="20 21">
    <name type="scientific">Decorospora gaudefroyi</name>
    <dbReference type="NCBI Taxonomy" id="184978"/>
    <lineage>
        <taxon>Eukaryota</taxon>
        <taxon>Fungi</taxon>
        <taxon>Dikarya</taxon>
        <taxon>Ascomycota</taxon>
        <taxon>Pezizomycotina</taxon>
        <taxon>Dothideomycetes</taxon>
        <taxon>Pleosporomycetidae</taxon>
        <taxon>Pleosporales</taxon>
        <taxon>Pleosporineae</taxon>
        <taxon>Pleosporaceae</taxon>
        <taxon>Decorospora</taxon>
    </lineage>
</organism>
<evidence type="ECO:0000256" key="2">
    <source>
        <dbReference type="ARBA" id="ARBA00004141"/>
    </source>
</evidence>
<evidence type="ECO:0000256" key="14">
    <source>
        <dbReference type="ARBA" id="ARBA00023136"/>
    </source>
</evidence>
<evidence type="ECO:0000256" key="15">
    <source>
        <dbReference type="ARBA" id="ARBA00023235"/>
    </source>
</evidence>
<sequence>MGFDYAIVHLKYTIPPAVLLTWLYRPFFYSLDAYKVVYLISVALVSTIPWDSYLIRTGIWSYPSHVIIGPKLFDIPIEEVFFFVVQTYNTSLLYLLLSRPTFQPVYLSAERGASHSRWRSSRLVGQAFLLAVIAWGWRCIKDDSLGTYTGLILIWAGPFLLLLWTLAYQFILALPLTNTALPILLPTLYLWIVDTLALRRGTWVINTGTKYGVHLWDGLEIEEALFFLLTNALIVCGQVAFDNALAVLHTFPTLFADPSLLPSPATLMRALLTPCSKYNNARLTGLDEAVRRLKRKSRSFYLASATFPGPLRADLLLLYSFCRVADDLVDNASSADEARDWIAKLRKFLNNVYSDTASESAIHHQVCAEFPLAMQSALLQLPTAKLSPQPLEDLLRGFEMDLAFEDEPLIKTAEDLRVYSERVAGTVAQMCIQLIFYWYPSILPAEEQSAIIAAGNNMGVALQYVNIARDIAVDAHIGRVYLPLNWLSEAGLSYDDVLKNPKQSQIETLREHLLSDAFSLHEKAKDAIEHLPVEARGPIRVAVESYMEIGRVLRQDGFKVKAGRATVPKSRRVMVAWRTLNR</sequence>
<comment type="catalytic activity">
    <reaction evidence="18">
        <text>all-trans-lycopene = gamma-carotene</text>
        <dbReference type="Rhea" id="RHEA:32219"/>
        <dbReference type="ChEBI" id="CHEBI:15948"/>
        <dbReference type="ChEBI" id="CHEBI:27740"/>
        <dbReference type="EC" id="5.5.1.19"/>
    </reaction>
</comment>
<dbReference type="PROSITE" id="PS01045">
    <property type="entry name" value="SQUALEN_PHYTOEN_SYN_2"/>
    <property type="match status" value="1"/>
</dbReference>
<dbReference type="EMBL" id="ML975251">
    <property type="protein sequence ID" value="KAF1838502.1"/>
    <property type="molecule type" value="Genomic_DNA"/>
</dbReference>
<dbReference type="InterPro" id="IPR008949">
    <property type="entry name" value="Isoprenoid_synthase_dom_sf"/>
</dbReference>
<accession>A0A6A5KQZ9</accession>
<evidence type="ECO:0000256" key="12">
    <source>
        <dbReference type="ARBA" id="ARBA00022746"/>
    </source>
</evidence>
<feature type="transmembrane region" description="Helical" evidence="19">
    <location>
        <begin position="6"/>
        <end position="24"/>
    </location>
</feature>
<evidence type="ECO:0000256" key="8">
    <source>
        <dbReference type="ARBA" id="ARBA00012396"/>
    </source>
</evidence>
<feature type="transmembrane region" description="Helical" evidence="19">
    <location>
        <begin position="123"/>
        <end position="140"/>
    </location>
</feature>
<dbReference type="GO" id="GO:0016872">
    <property type="term" value="F:intramolecular lyase activity"/>
    <property type="evidence" value="ECO:0007669"/>
    <property type="project" value="InterPro"/>
</dbReference>
<evidence type="ECO:0000256" key="17">
    <source>
        <dbReference type="ARBA" id="ARBA00029313"/>
    </source>
</evidence>
<dbReference type="Pfam" id="PF00494">
    <property type="entry name" value="SQS_PSY"/>
    <property type="match status" value="1"/>
</dbReference>
<proteinExistence type="inferred from homology"/>
<dbReference type="SFLD" id="SFLDS00005">
    <property type="entry name" value="Isoprenoid_Synthase_Type_I"/>
    <property type="match status" value="1"/>
</dbReference>
<comment type="catalytic activity">
    <reaction evidence="1">
        <text>2 (2E,6E,10E)-geranylgeranyl diphosphate = 15-cis-phytoene + 2 diphosphate</text>
        <dbReference type="Rhea" id="RHEA:34475"/>
        <dbReference type="ChEBI" id="CHEBI:27787"/>
        <dbReference type="ChEBI" id="CHEBI:33019"/>
        <dbReference type="ChEBI" id="CHEBI:58756"/>
        <dbReference type="EC" id="2.5.1.32"/>
    </reaction>
</comment>
<feature type="transmembrane region" description="Helical" evidence="19">
    <location>
        <begin position="180"/>
        <end position="198"/>
    </location>
</feature>
<dbReference type="Proteomes" id="UP000800040">
    <property type="component" value="Unassembled WGS sequence"/>
</dbReference>
<comment type="pathway">
    <text evidence="3">Carotenoid biosynthesis; beta-carotene biosynthesis.</text>
</comment>
<evidence type="ECO:0000256" key="18">
    <source>
        <dbReference type="ARBA" id="ARBA00029335"/>
    </source>
</evidence>
<dbReference type="UniPathway" id="UPA00799">
    <property type="reaction ID" value="UER00773"/>
</dbReference>
<dbReference type="EC" id="5.5.1.19" evidence="7"/>
<evidence type="ECO:0000256" key="1">
    <source>
        <dbReference type="ARBA" id="ARBA00001805"/>
    </source>
</evidence>
<dbReference type="Gene3D" id="1.10.600.10">
    <property type="entry name" value="Farnesyl Diphosphate Synthase"/>
    <property type="match status" value="1"/>
</dbReference>
<evidence type="ECO:0000256" key="16">
    <source>
        <dbReference type="ARBA" id="ARBA00023268"/>
    </source>
</evidence>
<keyword evidence="12" id="KW-0125">Carotenoid biosynthesis</keyword>
<evidence type="ECO:0000313" key="20">
    <source>
        <dbReference type="EMBL" id="KAF1838502.1"/>
    </source>
</evidence>
<dbReference type="InterPro" id="IPR002060">
    <property type="entry name" value="Squ/phyt_synthse"/>
</dbReference>
<feature type="transmembrane region" description="Helical" evidence="19">
    <location>
        <begin position="36"/>
        <end position="55"/>
    </location>
</feature>
<evidence type="ECO:0000256" key="10">
    <source>
        <dbReference type="ARBA" id="ARBA00022679"/>
    </source>
</evidence>
<dbReference type="GO" id="GO:0045436">
    <property type="term" value="F:lycopene beta cyclase activity"/>
    <property type="evidence" value="ECO:0007669"/>
    <property type="project" value="UniProtKB-ARBA"/>
</dbReference>
<comment type="similarity">
    <text evidence="6">In the C-terminal section; belongs to the phytoene/squalene synthase family.</text>
</comment>
<gene>
    <name evidence="20" type="ORF">BDW02DRAFT_488875</name>
</gene>
<dbReference type="SFLD" id="SFLDG01212">
    <property type="entry name" value="Phytoene_synthase_like"/>
    <property type="match status" value="1"/>
</dbReference>
<keyword evidence="13 19" id="KW-1133">Transmembrane helix</keyword>
<evidence type="ECO:0000256" key="4">
    <source>
        <dbReference type="ARBA" id="ARBA00005172"/>
    </source>
</evidence>
<dbReference type="EC" id="2.5.1.32" evidence="8"/>
<evidence type="ECO:0000256" key="7">
    <source>
        <dbReference type="ARBA" id="ARBA00012242"/>
    </source>
</evidence>
<evidence type="ECO:0000256" key="3">
    <source>
        <dbReference type="ARBA" id="ARBA00005089"/>
    </source>
</evidence>
<keyword evidence="21" id="KW-1185">Reference proteome</keyword>
<keyword evidence="16" id="KW-0511">Multifunctional enzyme</keyword>
<comment type="similarity">
    <text evidence="5">In the N-terminal section; belongs to the lycopene beta-cyclase family.</text>
</comment>
<feature type="transmembrane region" description="Helical" evidence="19">
    <location>
        <begin position="152"/>
        <end position="174"/>
    </location>
</feature>
<dbReference type="GO" id="GO:0051996">
    <property type="term" value="F:squalene synthase [NAD(P)H] activity"/>
    <property type="evidence" value="ECO:0007669"/>
    <property type="project" value="InterPro"/>
</dbReference>
<keyword evidence="15" id="KW-0413">Isomerase</keyword>
<evidence type="ECO:0000256" key="11">
    <source>
        <dbReference type="ARBA" id="ARBA00022692"/>
    </source>
</evidence>
<evidence type="ECO:0000256" key="9">
    <source>
        <dbReference type="ARBA" id="ARBA00018909"/>
    </source>
</evidence>
<keyword evidence="10" id="KW-0808">Transferase</keyword>
<dbReference type="GO" id="GO:0004311">
    <property type="term" value="F:geranylgeranyl diphosphate synthase activity"/>
    <property type="evidence" value="ECO:0007669"/>
    <property type="project" value="InterPro"/>
</dbReference>
<dbReference type="InterPro" id="IPR017825">
    <property type="entry name" value="Lycopene_cyclase_dom"/>
</dbReference>
<dbReference type="SFLD" id="SFLDG01018">
    <property type="entry name" value="Squalene/Phytoene_Synthase_Lik"/>
    <property type="match status" value="1"/>
</dbReference>
<evidence type="ECO:0000313" key="21">
    <source>
        <dbReference type="Proteomes" id="UP000800040"/>
    </source>
</evidence>
<evidence type="ECO:0000256" key="19">
    <source>
        <dbReference type="SAM" id="Phobius"/>
    </source>
</evidence>
<dbReference type="UniPathway" id="UPA00802"/>
<dbReference type="SUPFAM" id="SSF48576">
    <property type="entry name" value="Terpenoid synthases"/>
    <property type="match status" value="1"/>
</dbReference>
<dbReference type="PANTHER" id="PTHR31480">
    <property type="entry name" value="BIFUNCTIONAL LYCOPENE CYCLASE/PHYTOENE SYNTHASE"/>
    <property type="match status" value="1"/>
</dbReference>
<dbReference type="OrthoDB" id="6600518at2759"/>
<keyword evidence="11 19" id="KW-0812">Transmembrane</keyword>
<protein>
    <recommendedName>
        <fullName evidence="9">Bifunctional lycopene cyclase/phytoene synthase</fullName>
        <ecNumber evidence="8">2.5.1.32</ecNumber>
        <ecNumber evidence="7">5.5.1.19</ecNumber>
    </recommendedName>
</protein>
<dbReference type="AlphaFoldDB" id="A0A6A5KQZ9"/>
<reference evidence="20" key="1">
    <citation type="submission" date="2020-01" db="EMBL/GenBank/DDBJ databases">
        <authorList>
            <consortium name="DOE Joint Genome Institute"/>
            <person name="Haridas S."/>
            <person name="Albert R."/>
            <person name="Binder M."/>
            <person name="Bloem J."/>
            <person name="Labutti K."/>
            <person name="Salamov A."/>
            <person name="Andreopoulos B."/>
            <person name="Baker S.E."/>
            <person name="Barry K."/>
            <person name="Bills G."/>
            <person name="Bluhm B.H."/>
            <person name="Cannon C."/>
            <person name="Castanera R."/>
            <person name="Culley D.E."/>
            <person name="Daum C."/>
            <person name="Ezra D."/>
            <person name="Gonzalez J.B."/>
            <person name="Henrissat B."/>
            <person name="Kuo A."/>
            <person name="Liang C."/>
            <person name="Lipzen A."/>
            <person name="Lutzoni F."/>
            <person name="Magnuson J."/>
            <person name="Mondo S."/>
            <person name="Nolan M."/>
            <person name="Ohm R."/>
            <person name="Pangilinan J."/>
            <person name="Park H.-J."/>
            <person name="Ramirez L."/>
            <person name="Alfaro M."/>
            <person name="Sun H."/>
            <person name="Tritt A."/>
            <person name="Yoshinaga Y."/>
            <person name="Zwiers L.-H."/>
            <person name="Turgeon B.G."/>
            <person name="Goodwin S.B."/>
            <person name="Spatafora J.W."/>
            <person name="Crous P.W."/>
            <person name="Grigoriev I.V."/>
        </authorList>
    </citation>
    <scope>NUCLEOTIDE SEQUENCE</scope>
    <source>
        <strain evidence="20">P77</strain>
    </source>
</reference>
<dbReference type="InterPro" id="IPR033904">
    <property type="entry name" value="Trans_IPPS_HH"/>
</dbReference>
<evidence type="ECO:0000256" key="5">
    <source>
        <dbReference type="ARBA" id="ARBA00008247"/>
    </source>
</evidence>
<keyword evidence="14 19" id="KW-0472">Membrane</keyword>
<dbReference type="InterPro" id="IPR019845">
    <property type="entry name" value="Squalene/phytoene_synthase_CS"/>
</dbReference>
<dbReference type="CDD" id="cd00683">
    <property type="entry name" value="Trans_IPPS_HH"/>
    <property type="match status" value="1"/>
</dbReference>
<comment type="pathway">
    <text evidence="4">Carotenoid biosynthesis; phytoene biosynthesis; all-trans-phytoene from geranylgeranyl diphosphate: step 1/1.</text>
</comment>
<name>A0A6A5KQZ9_9PLEO</name>
<evidence type="ECO:0000256" key="13">
    <source>
        <dbReference type="ARBA" id="ARBA00022989"/>
    </source>
</evidence>
<comment type="subcellular location">
    <subcellularLocation>
        <location evidence="2">Membrane</location>
        <topology evidence="2">Multi-pass membrane protein</topology>
    </subcellularLocation>
</comment>
<comment type="catalytic activity">
    <reaction evidence="17">
        <text>gamma-carotene = all-trans-beta-carotene</text>
        <dbReference type="Rhea" id="RHEA:32239"/>
        <dbReference type="ChEBI" id="CHEBI:17579"/>
        <dbReference type="ChEBI" id="CHEBI:27740"/>
        <dbReference type="EC" id="5.5.1.19"/>
    </reaction>
</comment>
<dbReference type="InterPro" id="IPR044843">
    <property type="entry name" value="Trans_IPPS_bact-type"/>
</dbReference>
<dbReference type="NCBIfam" id="TIGR03462">
    <property type="entry name" value="CarR_dom_SF"/>
    <property type="match status" value="2"/>
</dbReference>
<evidence type="ECO:0000256" key="6">
    <source>
        <dbReference type="ARBA" id="ARBA00008406"/>
    </source>
</evidence>
<dbReference type="GO" id="GO:0016117">
    <property type="term" value="P:carotenoid biosynthetic process"/>
    <property type="evidence" value="ECO:0007669"/>
    <property type="project" value="UniProtKB-KW"/>
</dbReference>
<dbReference type="GO" id="GO:0016020">
    <property type="term" value="C:membrane"/>
    <property type="evidence" value="ECO:0007669"/>
    <property type="project" value="UniProtKB-SubCell"/>
</dbReference>